<dbReference type="InterPro" id="IPR051122">
    <property type="entry name" value="SDR_DHRS6-like"/>
</dbReference>
<evidence type="ECO:0000256" key="1">
    <source>
        <dbReference type="ARBA" id="ARBA00006484"/>
    </source>
</evidence>
<dbReference type="Pfam" id="PF13561">
    <property type="entry name" value="adh_short_C2"/>
    <property type="match status" value="1"/>
</dbReference>
<dbReference type="PANTHER" id="PTHR43477">
    <property type="entry name" value="DIHYDROANTICAPSIN 7-DEHYDROGENASE"/>
    <property type="match status" value="1"/>
</dbReference>
<comment type="caution">
    <text evidence="4">The sequence shown here is derived from an EMBL/GenBank/DDBJ whole genome shotgun (WGS) entry which is preliminary data.</text>
</comment>
<dbReference type="SUPFAM" id="SSF51735">
    <property type="entry name" value="NAD(P)-binding Rossmann-fold domains"/>
    <property type="match status" value="1"/>
</dbReference>
<comment type="similarity">
    <text evidence="1">Belongs to the short-chain dehydrogenases/reductases (SDR) family.</text>
</comment>
<dbReference type="InterPro" id="IPR002347">
    <property type="entry name" value="SDR_fam"/>
</dbReference>
<dbReference type="RefSeq" id="WP_232364692.1">
    <property type="nucleotide sequence ID" value="NZ_JACDUS010000003.1"/>
</dbReference>
<keyword evidence="3" id="KW-0472">Membrane</keyword>
<dbReference type="AlphaFoldDB" id="A0A7W0C8U8"/>
<dbReference type="PANTHER" id="PTHR43477:SF1">
    <property type="entry name" value="DIHYDROANTICAPSIN 7-DEHYDROGENASE"/>
    <property type="match status" value="1"/>
</dbReference>
<accession>A0A7W0C8U8</accession>
<evidence type="ECO:0000256" key="3">
    <source>
        <dbReference type="SAM" id="Phobius"/>
    </source>
</evidence>
<feature type="transmembrane region" description="Helical" evidence="3">
    <location>
        <begin position="6"/>
        <end position="24"/>
    </location>
</feature>
<dbReference type="Proteomes" id="UP000525298">
    <property type="component" value="Unassembled WGS sequence"/>
</dbReference>
<evidence type="ECO:0000256" key="2">
    <source>
        <dbReference type="ARBA" id="ARBA00023002"/>
    </source>
</evidence>
<keyword evidence="3" id="KW-1133">Transmembrane helix</keyword>
<keyword evidence="3" id="KW-0812">Transmembrane</keyword>
<evidence type="ECO:0000313" key="5">
    <source>
        <dbReference type="Proteomes" id="UP000525298"/>
    </source>
</evidence>
<dbReference type="GO" id="GO:0016491">
    <property type="term" value="F:oxidoreductase activity"/>
    <property type="evidence" value="ECO:0007669"/>
    <property type="project" value="UniProtKB-KW"/>
</dbReference>
<dbReference type="PRINTS" id="PR00081">
    <property type="entry name" value="GDHRDH"/>
</dbReference>
<dbReference type="Gene3D" id="3.40.50.720">
    <property type="entry name" value="NAD(P)-binding Rossmann-like Domain"/>
    <property type="match status" value="1"/>
</dbReference>
<reference evidence="4 5" key="1">
    <citation type="submission" date="2020-07" db="EMBL/GenBank/DDBJ databases">
        <title>Genomic Encyclopedia of Type Strains, Phase IV (KMG-IV): sequencing the most valuable type-strain genomes for metagenomic binning, comparative biology and taxonomic classification.</title>
        <authorList>
            <person name="Goeker M."/>
        </authorList>
    </citation>
    <scope>NUCLEOTIDE SEQUENCE [LARGE SCALE GENOMIC DNA]</scope>
    <source>
        <strain evidence="4 5">DSM 17721</strain>
    </source>
</reference>
<name>A0A7W0C8U8_9BACT</name>
<gene>
    <name evidence="4" type="ORF">HNR65_001588</name>
</gene>
<evidence type="ECO:0000313" key="4">
    <source>
        <dbReference type="EMBL" id="MBA2881262.1"/>
    </source>
</evidence>
<keyword evidence="2" id="KW-0560">Oxidoreductase</keyword>
<dbReference type="InterPro" id="IPR036291">
    <property type="entry name" value="NAD(P)-bd_dom_sf"/>
</dbReference>
<protein>
    <submittedName>
        <fullName evidence="4">NAD(P)-dependent dehydrogenase (Short-subunit alcohol dehydrogenase family)</fullName>
    </submittedName>
</protein>
<proteinExistence type="inferred from homology"/>
<keyword evidence="5" id="KW-1185">Reference proteome</keyword>
<sequence length="313" mass="33663">MMAFDSNYWAVIIGGSSGFGLAAAKKLAAHGMNLCIVHRDRRSAMKKIEPEFDKLRQTGVNLLAFNLDGLSDEGRTRVLDELSGALADQGRIRLVLHSVAFGNLKLLGPYPGSPVPSQTRNLLANEAGVSAERMDEIVQSAFSQGYNAVYPLVDDKGDYSNRQFLGAEDFNRTLQAMGYNIVEWVQDILSRNLFAKDARVLGLTSEGNTVAWKGYAAISAAKAVLESVSRAMAVEFAPSGIRSNIIQAGITDTPALRAIPGSDRIRAQAVLRNPFGRLTTPGDVADVIYLLCTDEAAWINGALICADGGERVG</sequence>
<dbReference type="EMBL" id="JACDUS010000003">
    <property type="protein sequence ID" value="MBA2881262.1"/>
    <property type="molecule type" value="Genomic_DNA"/>
</dbReference>
<organism evidence="4 5">
    <name type="scientific">Desulfosalsimonas propionicica</name>
    <dbReference type="NCBI Taxonomy" id="332175"/>
    <lineage>
        <taxon>Bacteria</taxon>
        <taxon>Pseudomonadati</taxon>
        <taxon>Thermodesulfobacteriota</taxon>
        <taxon>Desulfobacteria</taxon>
        <taxon>Desulfobacterales</taxon>
        <taxon>Desulfosalsimonadaceae</taxon>
        <taxon>Desulfosalsimonas</taxon>
    </lineage>
</organism>